<feature type="domain" description="YcgL" evidence="1">
    <location>
        <begin position="1"/>
        <end position="60"/>
    </location>
</feature>
<dbReference type="InterPro" id="IPR038068">
    <property type="entry name" value="YcgL-like_sf"/>
</dbReference>
<dbReference type="Proteomes" id="UP000886339">
    <property type="component" value="Unassembled WGS sequence"/>
</dbReference>
<dbReference type="PANTHER" id="PTHR38109:SF1">
    <property type="entry name" value="PROTEIN YCGL"/>
    <property type="match status" value="1"/>
</dbReference>
<dbReference type="Pfam" id="PF05166">
    <property type="entry name" value="YcgL"/>
    <property type="match status" value="1"/>
</dbReference>
<evidence type="ECO:0000313" key="2">
    <source>
        <dbReference type="EMBL" id="HEC06520.1"/>
    </source>
</evidence>
<name>A0A831RXF3_9GAMM</name>
<proteinExistence type="predicted"/>
<comment type="caution">
    <text evidence="2">The sequence shown here is derived from an EMBL/GenBank/DDBJ whole genome shotgun (WGS) entry which is preliminary data.</text>
</comment>
<accession>A0A831RXF3</accession>
<dbReference type="EMBL" id="DRLF01000233">
    <property type="protein sequence ID" value="HEC06520.1"/>
    <property type="molecule type" value="Genomic_DNA"/>
</dbReference>
<organism evidence="2">
    <name type="scientific">Thiolapillus brandeum</name>
    <dbReference type="NCBI Taxonomy" id="1076588"/>
    <lineage>
        <taxon>Bacteria</taxon>
        <taxon>Pseudomonadati</taxon>
        <taxon>Pseudomonadota</taxon>
        <taxon>Gammaproteobacteria</taxon>
        <taxon>Chromatiales</taxon>
        <taxon>Sedimenticolaceae</taxon>
        <taxon>Thiolapillus</taxon>
    </lineage>
</organism>
<dbReference type="SUPFAM" id="SSF160191">
    <property type="entry name" value="YcgL-like"/>
    <property type="match status" value="1"/>
</dbReference>
<protein>
    <recommendedName>
        <fullName evidence="1">YcgL domain-containing protein</fullName>
    </recommendedName>
</protein>
<dbReference type="PANTHER" id="PTHR38109">
    <property type="entry name" value="PROTEIN YCGL"/>
    <property type="match status" value="1"/>
</dbReference>
<sequence>VPELLMARFGAPATLVMELELHPERRLARANVEKVLKQLAEEGYYLQMPPDLRADIYHGNEA</sequence>
<dbReference type="PROSITE" id="PS51648">
    <property type="entry name" value="YCGL"/>
    <property type="match status" value="1"/>
</dbReference>
<dbReference type="InterPro" id="IPR027354">
    <property type="entry name" value="YcgL_dom"/>
</dbReference>
<reference evidence="2" key="1">
    <citation type="journal article" date="2020" name="mSystems">
        <title>Genome- and Community-Level Interaction Insights into Carbon Utilization and Element Cycling Functions of Hydrothermarchaeota in Hydrothermal Sediment.</title>
        <authorList>
            <person name="Zhou Z."/>
            <person name="Liu Y."/>
            <person name="Xu W."/>
            <person name="Pan J."/>
            <person name="Luo Z.H."/>
            <person name="Li M."/>
        </authorList>
    </citation>
    <scope>NUCLEOTIDE SEQUENCE [LARGE SCALE GENOMIC DNA]</scope>
    <source>
        <strain evidence="2">HyVt-458</strain>
    </source>
</reference>
<dbReference type="AlphaFoldDB" id="A0A831RXF3"/>
<gene>
    <name evidence="2" type="ORF">ENJ12_06700</name>
</gene>
<evidence type="ECO:0000259" key="1">
    <source>
        <dbReference type="PROSITE" id="PS51648"/>
    </source>
</evidence>
<dbReference type="Gene3D" id="3.10.510.20">
    <property type="entry name" value="YcgL domain"/>
    <property type="match status" value="1"/>
</dbReference>
<feature type="non-terminal residue" evidence="2">
    <location>
        <position position="1"/>
    </location>
</feature>